<evidence type="ECO:0000313" key="1">
    <source>
        <dbReference type="EMBL" id="EKO49871.1"/>
    </source>
</evidence>
<gene>
    <name evidence="1" type="ORF">LEP1GSC131_3658</name>
</gene>
<evidence type="ECO:0000313" key="2">
    <source>
        <dbReference type="Proteomes" id="UP000006339"/>
    </source>
</evidence>
<reference evidence="1" key="1">
    <citation type="submission" date="2012-10" db="EMBL/GenBank/DDBJ databases">
        <authorList>
            <person name="Harkins D.M."/>
            <person name="Durkin A.S."/>
            <person name="Brinkac L.M."/>
            <person name="Selengut J.D."/>
            <person name="Sanka R."/>
            <person name="DePew J."/>
            <person name="Purushe J."/>
            <person name="Picardeau M."/>
            <person name="Werts C."/>
            <person name="Goarant C."/>
            <person name="Vinetz J.M."/>
            <person name="Sutton G.G."/>
            <person name="Nelson W.C."/>
            <person name="Fouts D.E."/>
        </authorList>
    </citation>
    <scope>NUCLEOTIDE SEQUENCE [LARGE SCALE GENOMIC DNA]</scope>
    <source>
        <strain evidence="1">200802841</strain>
    </source>
</reference>
<dbReference type="AlphaFoldDB" id="A0A828Y4I0"/>
<proteinExistence type="predicted"/>
<protein>
    <submittedName>
        <fullName evidence="1">Uncharacterized protein</fullName>
    </submittedName>
</protein>
<organism evidence="1 2">
    <name type="scientific">Leptospira kirschneri str. 200802841</name>
    <dbReference type="NCBI Taxonomy" id="1193047"/>
    <lineage>
        <taxon>Bacteria</taxon>
        <taxon>Pseudomonadati</taxon>
        <taxon>Spirochaetota</taxon>
        <taxon>Spirochaetia</taxon>
        <taxon>Leptospirales</taxon>
        <taxon>Leptospiraceae</taxon>
        <taxon>Leptospira</taxon>
    </lineage>
</organism>
<sequence>MNLPLSKDPRISNLLITFQNNFRKQHSEISKNHFNFYKIIEIRPPF</sequence>
<name>A0A828Y4I0_9LEPT</name>
<dbReference type="EMBL" id="AKWH02000072">
    <property type="protein sequence ID" value="EKO49871.1"/>
    <property type="molecule type" value="Genomic_DNA"/>
</dbReference>
<comment type="caution">
    <text evidence="1">The sequence shown here is derived from an EMBL/GenBank/DDBJ whole genome shotgun (WGS) entry which is preliminary data.</text>
</comment>
<dbReference type="Proteomes" id="UP000006339">
    <property type="component" value="Unassembled WGS sequence"/>
</dbReference>
<accession>A0A828Y4I0</accession>
<keyword evidence="2" id="KW-1185">Reference proteome</keyword>